<evidence type="ECO:0000256" key="1">
    <source>
        <dbReference type="ARBA" id="ARBA00022723"/>
    </source>
</evidence>
<dbReference type="Pfam" id="PF04422">
    <property type="entry name" value="FrhB_FdhB_N"/>
    <property type="match status" value="1"/>
</dbReference>
<name>A0ABP9AET8_9SPHI</name>
<dbReference type="InterPro" id="IPR045220">
    <property type="entry name" value="FRHB/FDHB/HCAR-like"/>
</dbReference>
<dbReference type="Proteomes" id="UP001501411">
    <property type="component" value="Unassembled WGS sequence"/>
</dbReference>
<dbReference type="InterPro" id="IPR007516">
    <property type="entry name" value="Co_F420_Hydgase/DH_bsu_N"/>
</dbReference>
<keyword evidence="2" id="KW-0408">Iron</keyword>
<organism evidence="5 6">
    <name type="scientific">Olivibacter ginsenosidimutans</name>
    <dbReference type="NCBI Taxonomy" id="1176537"/>
    <lineage>
        <taxon>Bacteria</taxon>
        <taxon>Pseudomonadati</taxon>
        <taxon>Bacteroidota</taxon>
        <taxon>Sphingobacteriia</taxon>
        <taxon>Sphingobacteriales</taxon>
        <taxon>Sphingobacteriaceae</taxon>
        <taxon>Olivibacter</taxon>
    </lineage>
</organism>
<protein>
    <submittedName>
        <fullName evidence="5">Coenzyme F420 hydrogenase/dehydrogenase, beta subunit C-terminal domain</fullName>
    </submittedName>
</protein>
<gene>
    <name evidence="5" type="ORF">GCM10023231_03820</name>
</gene>
<comment type="caution">
    <text evidence="5">The sequence shown here is derived from an EMBL/GenBank/DDBJ whole genome shotgun (WGS) entry which is preliminary data.</text>
</comment>
<proteinExistence type="predicted"/>
<evidence type="ECO:0000256" key="2">
    <source>
        <dbReference type="ARBA" id="ARBA00023004"/>
    </source>
</evidence>
<dbReference type="PANTHER" id="PTHR31332">
    <property type="entry name" value="7-HYDROXYMETHYL CHLOROPHYLL A REDUCTASE, CHLOROPLASTIC"/>
    <property type="match status" value="1"/>
</dbReference>
<dbReference type="InterPro" id="IPR017896">
    <property type="entry name" value="4Fe4S_Fe-S-bd"/>
</dbReference>
<evidence type="ECO:0000259" key="4">
    <source>
        <dbReference type="PROSITE" id="PS51379"/>
    </source>
</evidence>
<dbReference type="PROSITE" id="PS51379">
    <property type="entry name" value="4FE4S_FER_2"/>
    <property type="match status" value="1"/>
</dbReference>
<dbReference type="PANTHER" id="PTHR31332:SF0">
    <property type="entry name" value="7-HYDROXYMETHYL CHLOROPHYLL A REDUCTASE, CHLOROPLASTIC"/>
    <property type="match status" value="1"/>
</dbReference>
<keyword evidence="1" id="KW-0479">Metal-binding</keyword>
<reference evidence="6" key="1">
    <citation type="journal article" date="2019" name="Int. J. Syst. Evol. Microbiol.">
        <title>The Global Catalogue of Microorganisms (GCM) 10K type strain sequencing project: providing services to taxonomists for standard genome sequencing and annotation.</title>
        <authorList>
            <consortium name="The Broad Institute Genomics Platform"/>
            <consortium name="The Broad Institute Genome Sequencing Center for Infectious Disease"/>
            <person name="Wu L."/>
            <person name="Ma J."/>
        </authorList>
    </citation>
    <scope>NUCLEOTIDE SEQUENCE [LARGE SCALE GENOMIC DNA]</scope>
    <source>
        <strain evidence="6">JCM 18200</strain>
    </source>
</reference>
<feature type="domain" description="4Fe-4S ferredoxin-type" evidence="4">
    <location>
        <begin position="6"/>
        <end position="37"/>
    </location>
</feature>
<dbReference type="Pfam" id="PF04432">
    <property type="entry name" value="FrhB_FdhB_C"/>
    <property type="match status" value="1"/>
</dbReference>
<sequence>MATKSWTIQQLDQYGLCLGCGLCESICGHEQVSMQLGNDGFFHPKVKQQVDHQKEAIISRICPGLNVVNDLTFTKEERIWGKMQALYAGYASDTETRTKGSSGGVISAIAIHALETKAVDAVLQVGGDRNDYERNALRISKTRADVLQCASSRYAPALIFSKILEILASNEDTYCFIGKPCDISALKNFLKEYPQYNHRFQLKVAILCAGMPSFKGTRAIVENFEAVPPVTDLAYRGNGWPGYFSFIDSRKKQYQLSYNDSWGKTLNQHLHFRCKLCPEGIGIQADIAVGDAWETSDGYPDFTEREGQSLVIVRTKEGAAFIQQAQKQNSLSLQTLDPEKIKLMQPYQYNRRLRAASRKLAFFVGSGKQLNFKKLQLFQTFLSADKWLLLKDFRGTLRRVRAKMSCKV</sequence>
<keyword evidence="3" id="KW-0411">Iron-sulfur</keyword>
<evidence type="ECO:0000256" key="3">
    <source>
        <dbReference type="ARBA" id="ARBA00023014"/>
    </source>
</evidence>
<dbReference type="PROSITE" id="PS00198">
    <property type="entry name" value="4FE4S_FER_1"/>
    <property type="match status" value="1"/>
</dbReference>
<accession>A0ABP9AET8</accession>
<keyword evidence="6" id="KW-1185">Reference proteome</keyword>
<dbReference type="RefSeq" id="WP_345229999.1">
    <property type="nucleotide sequence ID" value="NZ_BAABIQ010000003.1"/>
</dbReference>
<evidence type="ECO:0000313" key="5">
    <source>
        <dbReference type="EMBL" id="GAA4780146.1"/>
    </source>
</evidence>
<evidence type="ECO:0000313" key="6">
    <source>
        <dbReference type="Proteomes" id="UP001501411"/>
    </source>
</evidence>
<dbReference type="EMBL" id="BAABIQ010000003">
    <property type="protein sequence ID" value="GAA4780146.1"/>
    <property type="molecule type" value="Genomic_DNA"/>
</dbReference>
<dbReference type="InterPro" id="IPR017900">
    <property type="entry name" value="4Fe4S_Fe_S_CS"/>
</dbReference>
<dbReference type="InterPro" id="IPR007525">
    <property type="entry name" value="FrhB_FdhB_C"/>
</dbReference>